<sequence>MPLHRGDSETPDDKGDGRRLAVNPFYGEANPVGGMTEAPPTHRLADSPLPPSTAYQLVHDELMLDGNSRLNLATFVTTWMEPQAGVLMGECRDKNMIDKDEYPRTAELERRCVAMLADLWNAPDPAAAVGCSTTGSSEACMLAGMALKRRWAARNADRYPGRDVRPNLVMGVNVQVCWDKFCNFWEVEARQVPMEGDRFHLDPQAAAELCDENTIGVVGILGSTFDGSYEPVAELCAALDALQERTGLDIPVHVDGASGAMVAPFLDEDLVWDFRLPRVASINTSGHKYGLVYPGVGWALWRDKEALPEELVFHVNYLGGDMPTFALNFSRPGAQVVAQYYTFLRLGREGYRAVQRSTRDVARSLAGRIEELGDFRLLTRGDELPVFAFTTGADVTAYDVFDVSRRLRERGWLVPAYTFPENRQDLSVLRVVCRNGFSADLAELFLEDLERLLPELRRQPRPSTHDRDAATGFHH</sequence>
<dbReference type="GO" id="GO:0004058">
    <property type="term" value="F:aromatic-L-amino-acid decarboxylase activity"/>
    <property type="evidence" value="ECO:0007669"/>
    <property type="project" value="UniProtKB-ARBA"/>
</dbReference>
<dbReference type="InterPro" id="IPR015424">
    <property type="entry name" value="PyrdxlP-dep_Trfase"/>
</dbReference>
<evidence type="ECO:0000256" key="9">
    <source>
        <dbReference type="RuleBase" id="RU361171"/>
    </source>
</evidence>
<evidence type="ECO:0000313" key="12">
    <source>
        <dbReference type="Proteomes" id="UP000625682"/>
    </source>
</evidence>
<dbReference type="GO" id="GO:0004351">
    <property type="term" value="F:glutamate decarboxylase activity"/>
    <property type="evidence" value="ECO:0007669"/>
    <property type="project" value="UniProtKB-EC"/>
</dbReference>
<dbReference type="Gene3D" id="4.10.280.50">
    <property type="match status" value="1"/>
</dbReference>
<dbReference type="GO" id="GO:0030170">
    <property type="term" value="F:pyridoxal phosphate binding"/>
    <property type="evidence" value="ECO:0007669"/>
    <property type="project" value="InterPro"/>
</dbReference>
<dbReference type="Gene3D" id="3.90.1150.160">
    <property type="match status" value="1"/>
</dbReference>
<organism evidence="11 12">
    <name type="scientific">Streptomyces lacrimifluminis</name>
    <dbReference type="NCBI Taxonomy" id="1500077"/>
    <lineage>
        <taxon>Bacteria</taxon>
        <taxon>Bacillati</taxon>
        <taxon>Actinomycetota</taxon>
        <taxon>Actinomycetes</taxon>
        <taxon>Kitasatosporales</taxon>
        <taxon>Streptomycetaceae</taxon>
        <taxon>Streptomyces</taxon>
    </lineage>
</organism>
<feature type="region of interest" description="Disordered" evidence="10">
    <location>
        <begin position="1"/>
        <end position="40"/>
    </location>
</feature>
<reference evidence="11" key="1">
    <citation type="journal article" date="2014" name="Int. J. Syst. Evol. Microbiol.">
        <title>Complete genome sequence of Corynebacterium casei LMG S-19264T (=DSM 44701T), isolated from a smear-ripened cheese.</title>
        <authorList>
            <consortium name="US DOE Joint Genome Institute (JGI-PGF)"/>
            <person name="Walter F."/>
            <person name="Albersmeier A."/>
            <person name="Kalinowski J."/>
            <person name="Ruckert C."/>
        </authorList>
    </citation>
    <scope>NUCLEOTIDE SEQUENCE</scope>
    <source>
        <strain evidence="11">CGMCC 4.7272</strain>
    </source>
</reference>
<feature type="modified residue" description="N6-(pyridoxal phosphate)lysine" evidence="7">
    <location>
        <position position="288"/>
    </location>
</feature>
<dbReference type="AlphaFoldDB" id="A0A917L9L0"/>
<dbReference type="CDD" id="cd06450">
    <property type="entry name" value="DOPA_deC_like"/>
    <property type="match status" value="1"/>
</dbReference>
<dbReference type="InterPro" id="IPR002129">
    <property type="entry name" value="PyrdxlP-dep_de-COase"/>
</dbReference>
<dbReference type="SUPFAM" id="SSF53383">
    <property type="entry name" value="PLP-dependent transferases"/>
    <property type="match status" value="1"/>
</dbReference>
<name>A0A917L9L0_9ACTN</name>
<dbReference type="InterPro" id="IPR010107">
    <property type="entry name" value="Glutamate_decarboxylase"/>
</dbReference>
<keyword evidence="9" id="KW-0210">Decarboxylase</keyword>
<evidence type="ECO:0000256" key="5">
    <source>
        <dbReference type="ARBA" id="ARBA00023239"/>
    </source>
</evidence>
<dbReference type="NCBIfam" id="TIGR01788">
    <property type="entry name" value="Glu-decarb-GAD"/>
    <property type="match status" value="1"/>
</dbReference>
<evidence type="ECO:0000256" key="7">
    <source>
        <dbReference type="PIRSR" id="PIRSR602129-50"/>
    </source>
</evidence>
<evidence type="ECO:0000256" key="10">
    <source>
        <dbReference type="SAM" id="MobiDB-lite"/>
    </source>
</evidence>
<gene>
    <name evidence="11" type="ORF">GCM10012282_59970</name>
</gene>
<dbReference type="Proteomes" id="UP000625682">
    <property type="component" value="Unassembled WGS sequence"/>
</dbReference>
<feature type="compositionally biased region" description="Basic and acidic residues" evidence="10">
    <location>
        <begin position="1"/>
        <end position="19"/>
    </location>
</feature>
<evidence type="ECO:0000256" key="6">
    <source>
        <dbReference type="ARBA" id="ARBA00048868"/>
    </source>
</evidence>
<dbReference type="InterPro" id="IPR015421">
    <property type="entry name" value="PyrdxlP-dep_Trfase_major"/>
</dbReference>
<dbReference type="PANTHER" id="PTHR43321:SF3">
    <property type="entry name" value="GLUTAMATE DECARBOXYLASE"/>
    <property type="match status" value="1"/>
</dbReference>
<protein>
    <recommendedName>
        <fullName evidence="3 9">Glutamate decarboxylase</fullName>
        <ecNumber evidence="3 9">4.1.1.15</ecNumber>
    </recommendedName>
</protein>
<dbReference type="RefSeq" id="WP_189150535.1">
    <property type="nucleotide sequence ID" value="NZ_BAABER010000019.1"/>
</dbReference>
<accession>A0A917L9L0</accession>
<proteinExistence type="inferred from homology"/>
<reference evidence="11" key="2">
    <citation type="submission" date="2020-09" db="EMBL/GenBank/DDBJ databases">
        <authorList>
            <person name="Sun Q."/>
            <person name="Zhou Y."/>
        </authorList>
    </citation>
    <scope>NUCLEOTIDE SEQUENCE</scope>
    <source>
        <strain evidence="11">CGMCC 4.7272</strain>
    </source>
</reference>
<dbReference type="GO" id="GO:0005829">
    <property type="term" value="C:cytosol"/>
    <property type="evidence" value="ECO:0007669"/>
    <property type="project" value="TreeGrafter"/>
</dbReference>
<keyword evidence="12" id="KW-1185">Reference proteome</keyword>
<keyword evidence="5 8" id="KW-0456">Lyase</keyword>
<keyword evidence="4 7" id="KW-0663">Pyridoxal phosphate</keyword>
<comment type="cofactor">
    <cofactor evidence="1 7 8">
        <name>pyridoxal 5'-phosphate</name>
        <dbReference type="ChEBI" id="CHEBI:597326"/>
    </cofactor>
</comment>
<dbReference type="Gene3D" id="3.40.640.10">
    <property type="entry name" value="Type I PLP-dependent aspartate aminotransferase-like (Major domain)"/>
    <property type="match status" value="1"/>
</dbReference>
<dbReference type="GO" id="GO:0006538">
    <property type="term" value="P:L-glutamate catabolic process"/>
    <property type="evidence" value="ECO:0007669"/>
    <property type="project" value="TreeGrafter"/>
</dbReference>
<comment type="caution">
    <text evidence="11">The sequence shown here is derived from an EMBL/GenBank/DDBJ whole genome shotgun (WGS) entry which is preliminary data.</text>
</comment>
<comment type="catalytic activity">
    <reaction evidence="6 9">
        <text>L-glutamate + H(+) = 4-aminobutanoate + CO2</text>
        <dbReference type="Rhea" id="RHEA:17785"/>
        <dbReference type="ChEBI" id="CHEBI:15378"/>
        <dbReference type="ChEBI" id="CHEBI:16526"/>
        <dbReference type="ChEBI" id="CHEBI:29985"/>
        <dbReference type="ChEBI" id="CHEBI:59888"/>
        <dbReference type="EC" id="4.1.1.15"/>
    </reaction>
</comment>
<dbReference type="EC" id="4.1.1.15" evidence="3 9"/>
<dbReference type="PANTHER" id="PTHR43321">
    <property type="entry name" value="GLUTAMATE DECARBOXYLASE"/>
    <property type="match status" value="1"/>
</dbReference>
<evidence type="ECO:0000256" key="8">
    <source>
        <dbReference type="RuleBase" id="RU000382"/>
    </source>
</evidence>
<dbReference type="FunFam" id="3.40.640.10:FF:000017">
    <property type="entry name" value="Glutamate decarboxylase"/>
    <property type="match status" value="1"/>
</dbReference>
<evidence type="ECO:0000256" key="2">
    <source>
        <dbReference type="ARBA" id="ARBA00009533"/>
    </source>
</evidence>
<evidence type="ECO:0000313" key="11">
    <source>
        <dbReference type="EMBL" id="GGJ54814.1"/>
    </source>
</evidence>
<evidence type="ECO:0000256" key="4">
    <source>
        <dbReference type="ARBA" id="ARBA00022898"/>
    </source>
</evidence>
<evidence type="ECO:0000256" key="3">
    <source>
        <dbReference type="ARBA" id="ARBA00012421"/>
    </source>
</evidence>
<dbReference type="EMBL" id="BMMU01000024">
    <property type="protein sequence ID" value="GGJ54814.1"/>
    <property type="molecule type" value="Genomic_DNA"/>
</dbReference>
<comment type="similarity">
    <text evidence="2 8">Belongs to the group II decarboxylase family.</text>
</comment>
<dbReference type="Pfam" id="PF00282">
    <property type="entry name" value="Pyridoxal_deC"/>
    <property type="match status" value="1"/>
</dbReference>
<evidence type="ECO:0000256" key="1">
    <source>
        <dbReference type="ARBA" id="ARBA00001933"/>
    </source>
</evidence>